<name>A0A378JWR0_9GAMM</name>
<feature type="transmembrane region" description="Helical" evidence="4">
    <location>
        <begin position="283"/>
        <end position="302"/>
    </location>
</feature>
<dbReference type="AlphaFoldDB" id="A0A378JWR0"/>
<dbReference type="Proteomes" id="UP000254040">
    <property type="component" value="Unassembled WGS sequence"/>
</dbReference>
<dbReference type="OrthoDB" id="9803985at2"/>
<evidence type="ECO:0000313" key="9">
    <source>
        <dbReference type="Proteomes" id="UP000254040"/>
    </source>
</evidence>
<keyword evidence="2 4" id="KW-1133">Transmembrane helix</keyword>
<dbReference type="InterPro" id="IPR020846">
    <property type="entry name" value="MFS_dom"/>
</dbReference>
<evidence type="ECO:0000256" key="4">
    <source>
        <dbReference type="SAM" id="Phobius"/>
    </source>
</evidence>
<evidence type="ECO:0000313" key="8">
    <source>
        <dbReference type="Proteomes" id="UP000054985"/>
    </source>
</evidence>
<dbReference type="Gene3D" id="1.20.1250.20">
    <property type="entry name" value="MFS general substrate transporter like domains"/>
    <property type="match status" value="1"/>
</dbReference>
<feature type="transmembrane region" description="Helical" evidence="4">
    <location>
        <begin position="344"/>
        <end position="366"/>
    </location>
</feature>
<feature type="transmembrane region" description="Helical" evidence="4">
    <location>
        <begin position="149"/>
        <end position="168"/>
    </location>
</feature>
<evidence type="ECO:0000256" key="2">
    <source>
        <dbReference type="ARBA" id="ARBA00022989"/>
    </source>
</evidence>
<keyword evidence="8" id="KW-1185">Reference proteome</keyword>
<proteinExistence type="predicted"/>
<protein>
    <submittedName>
        <fullName evidence="7">Major facilitator superfamily transporter</fullName>
    </submittedName>
</protein>
<dbReference type="Pfam" id="PF07690">
    <property type="entry name" value="MFS_1"/>
    <property type="match status" value="2"/>
</dbReference>
<reference evidence="6 8" key="1">
    <citation type="submission" date="2015-11" db="EMBL/GenBank/DDBJ databases">
        <title>Genomic analysis of 38 Legionella species identifies large and diverse effector repertoires.</title>
        <authorList>
            <person name="Burstein D."/>
            <person name="Amaro F."/>
            <person name="Zusman T."/>
            <person name="Lifshitz Z."/>
            <person name="Cohen O."/>
            <person name="Gilbert J.A."/>
            <person name="Pupko T."/>
            <person name="Shuman H.A."/>
            <person name="Segal G."/>
        </authorList>
    </citation>
    <scope>NUCLEOTIDE SEQUENCE [LARGE SCALE GENOMIC DNA]</scope>
    <source>
        <strain evidence="6 8">ATCC 43877</strain>
    </source>
</reference>
<gene>
    <name evidence="7" type="primary">yajR_2</name>
    <name evidence="6" type="ORF">Lmor_0621</name>
    <name evidence="7" type="ORF">NCTC12239_02035</name>
</gene>
<dbReference type="InterPro" id="IPR011701">
    <property type="entry name" value="MFS"/>
</dbReference>
<accession>A0A378JWR0</accession>
<dbReference type="PANTHER" id="PTHR23518">
    <property type="entry name" value="C-METHYLTRANSFERASE"/>
    <property type="match status" value="1"/>
</dbReference>
<evidence type="ECO:0000259" key="5">
    <source>
        <dbReference type="PROSITE" id="PS50850"/>
    </source>
</evidence>
<dbReference type="SUPFAM" id="SSF103473">
    <property type="entry name" value="MFS general substrate transporter"/>
    <property type="match status" value="1"/>
</dbReference>
<dbReference type="GO" id="GO:0022857">
    <property type="term" value="F:transmembrane transporter activity"/>
    <property type="evidence" value="ECO:0007669"/>
    <property type="project" value="InterPro"/>
</dbReference>
<dbReference type="Proteomes" id="UP000054985">
    <property type="component" value="Unassembled WGS sequence"/>
</dbReference>
<feature type="transmembrane region" description="Helical" evidence="4">
    <location>
        <begin position="220"/>
        <end position="243"/>
    </location>
</feature>
<dbReference type="InterPro" id="IPR036259">
    <property type="entry name" value="MFS_trans_sf"/>
</dbReference>
<dbReference type="PANTHER" id="PTHR23518:SF2">
    <property type="entry name" value="MAJOR FACILITATOR SUPERFAMILY TRANSPORTER"/>
    <property type="match status" value="1"/>
</dbReference>
<evidence type="ECO:0000313" key="6">
    <source>
        <dbReference type="EMBL" id="KTD37429.1"/>
    </source>
</evidence>
<keyword evidence="3 4" id="KW-0472">Membrane</keyword>
<dbReference type="PROSITE" id="PS50850">
    <property type="entry name" value="MFS"/>
    <property type="match status" value="1"/>
</dbReference>
<organism evidence="7 9">
    <name type="scientific">Legionella moravica</name>
    <dbReference type="NCBI Taxonomy" id="39962"/>
    <lineage>
        <taxon>Bacteria</taxon>
        <taxon>Pseudomonadati</taxon>
        <taxon>Pseudomonadota</taxon>
        <taxon>Gammaproteobacteria</taxon>
        <taxon>Legionellales</taxon>
        <taxon>Legionellaceae</taxon>
        <taxon>Legionella</taxon>
    </lineage>
</organism>
<dbReference type="CDD" id="cd17370">
    <property type="entry name" value="MFS_MJ1317_like"/>
    <property type="match status" value="1"/>
</dbReference>
<dbReference type="EMBL" id="UGOG01000001">
    <property type="protein sequence ID" value="STX63093.1"/>
    <property type="molecule type" value="Genomic_DNA"/>
</dbReference>
<sequence>MAKHYAFRTLTQIPSGIWILGFVSMLMDISSEIIHSLLPLFMVTVLGASMVTIGVIEGIAEATALIVRVFSGVLSDYLGKRKGIVLLGYGLSALTKPLFALSSSVGWVFAARFMDRIGKGIRGAPRDALIADLAPADLRGASFGLRQSLDTVGALLGPLLAFGLMILFANQFRVIFAFALIPALIAVLLIIIGVEDVQTTSERESANPVSMKYIKKLPEAYWWVCIVGAAIALARFSEAFLVLRAVQGAMPLAMVPLVLVIMNLVYTLSAYPVGWLADRMRHVNLLVLGLIILIAADLILALGNQWYIVLIGSGFWGLHMGFTQGLLAAMIAETSPSSVRGTAYGVFNLLSGVALLLASIIAGLLWEQFGAPYTFCAGAALSLIALTGLLYVKYKVV</sequence>
<dbReference type="RefSeq" id="WP_028385012.1">
    <property type="nucleotide sequence ID" value="NZ_CAAAJG010000024.1"/>
</dbReference>
<feature type="transmembrane region" description="Helical" evidence="4">
    <location>
        <begin position="174"/>
        <end position="194"/>
    </location>
</feature>
<feature type="transmembrane region" description="Helical" evidence="4">
    <location>
        <begin position="38"/>
        <end position="66"/>
    </location>
</feature>
<evidence type="ECO:0000256" key="3">
    <source>
        <dbReference type="ARBA" id="ARBA00023136"/>
    </source>
</evidence>
<keyword evidence="1 4" id="KW-0812">Transmembrane</keyword>
<evidence type="ECO:0000256" key="1">
    <source>
        <dbReference type="ARBA" id="ARBA00022692"/>
    </source>
</evidence>
<feature type="transmembrane region" description="Helical" evidence="4">
    <location>
        <begin position="372"/>
        <end position="392"/>
    </location>
</feature>
<feature type="domain" description="Major facilitator superfamily (MFS) profile" evidence="5">
    <location>
        <begin position="9"/>
        <end position="397"/>
    </location>
</feature>
<reference evidence="7 9" key="2">
    <citation type="submission" date="2018-06" db="EMBL/GenBank/DDBJ databases">
        <authorList>
            <consortium name="Pathogen Informatics"/>
            <person name="Doyle S."/>
        </authorList>
    </citation>
    <scope>NUCLEOTIDE SEQUENCE [LARGE SCALE GENOMIC DNA]</scope>
    <source>
        <strain evidence="7 9">NCTC12239</strain>
    </source>
</reference>
<feature type="transmembrane region" description="Helical" evidence="4">
    <location>
        <begin position="249"/>
        <end position="271"/>
    </location>
</feature>
<dbReference type="EMBL" id="LNYN01000013">
    <property type="protein sequence ID" value="KTD37429.1"/>
    <property type="molecule type" value="Genomic_DNA"/>
</dbReference>
<feature type="transmembrane region" description="Helical" evidence="4">
    <location>
        <begin position="6"/>
        <end position="26"/>
    </location>
</feature>
<evidence type="ECO:0000313" key="7">
    <source>
        <dbReference type="EMBL" id="STX63093.1"/>
    </source>
</evidence>
<feature type="transmembrane region" description="Helical" evidence="4">
    <location>
        <begin position="308"/>
        <end position="332"/>
    </location>
</feature>
<dbReference type="STRING" id="39962.Lmor_0621"/>